<dbReference type="GO" id="GO:0048476">
    <property type="term" value="C:Holliday junction resolvase complex"/>
    <property type="evidence" value="ECO:0007669"/>
    <property type="project" value="UniProtKB-UniRule"/>
</dbReference>
<dbReference type="InterPro" id="IPR011114">
    <property type="entry name" value="RuvA_C"/>
</dbReference>
<dbReference type="AlphaFoldDB" id="A0A0G1X512"/>
<dbReference type="GO" id="GO:0009379">
    <property type="term" value="C:Holliday junction helicase complex"/>
    <property type="evidence" value="ECO:0007669"/>
    <property type="project" value="InterPro"/>
</dbReference>
<keyword evidence="8" id="KW-0547">Nucleotide-binding</keyword>
<comment type="subcellular location">
    <subcellularLocation>
        <location evidence="6">Cytoplasm</location>
    </subcellularLocation>
</comment>
<dbReference type="InterPro" id="IPR012340">
    <property type="entry name" value="NA-bd_OB-fold"/>
</dbReference>
<dbReference type="InterPro" id="IPR015940">
    <property type="entry name" value="UBA"/>
</dbReference>
<evidence type="ECO:0000313" key="9">
    <source>
        <dbReference type="Proteomes" id="UP000034185"/>
    </source>
</evidence>
<dbReference type="InterPro" id="IPR036267">
    <property type="entry name" value="RuvA_C_sf"/>
</dbReference>
<dbReference type="GO" id="GO:0006281">
    <property type="term" value="P:DNA repair"/>
    <property type="evidence" value="ECO:0007669"/>
    <property type="project" value="UniProtKB-UniRule"/>
</dbReference>
<dbReference type="Gene3D" id="2.40.50.140">
    <property type="entry name" value="Nucleic acid-binding proteins"/>
    <property type="match status" value="1"/>
</dbReference>
<comment type="caution">
    <text evidence="8">The sequence shown here is derived from an EMBL/GenBank/DDBJ whole genome shotgun (WGS) entry which is preliminary data.</text>
</comment>
<evidence type="ECO:0000313" key="8">
    <source>
        <dbReference type="EMBL" id="KKW26218.1"/>
    </source>
</evidence>
<dbReference type="GO" id="GO:0009378">
    <property type="term" value="F:four-way junction helicase activity"/>
    <property type="evidence" value="ECO:0007669"/>
    <property type="project" value="InterPro"/>
</dbReference>
<dbReference type="EMBL" id="LCRA01000032">
    <property type="protein sequence ID" value="KKW26218.1"/>
    <property type="molecule type" value="Genomic_DNA"/>
</dbReference>
<dbReference type="GO" id="GO:0006310">
    <property type="term" value="P:DNA recombination"/>
    <property type="evidence" value="ECO:0007669"/>
    <property type="project" value="UniProtKB-UniRule"/>
</dbReference>
<evidence type="ECO:0000256" key="6">
    <source>
        <dbReference type="HAMAP-Rule" id="MF_00031"/>
    </source>
</evidence>
<keyword evidence="2 6" id="KW-0227">DNA damage</keyword>
<dbReference type="NCBIfam" id="TIGR00084">
    <property type="entry name" value="ruvA"/>
    <property type="match status" value="1"/>
</dbReference>
<dbReference type="SUPFAM" id="SSF50249">
    <property type="entry name" value="Nucleic acid-binding proteins"/>
    <property type="match status" value="1"/>
</dbReference>
<gene>
    <name evidence="6" type="primary">ruvA</name>
    <name evidence="8" type="ORF">UY70_C0032G0002</name>
</gene>
<comment type="caution">
    <text evidence="6">Lacks conserved residue(s) required for the propagation of feature annotation.</text>
</comment>
<comment type="domain">
    <text evidence="6">Has three domains with a flexible linker between the domains II and III and assumes an 'L' shape. Domain III is highly mobile and contacts RuvB.</text>
</comment>
<evidence type="ECO:0000256" key="1">
    <source>
        <dbReference type="ARBA" id="ARBA00022490"/>
    </source>
</evidence>
<dbReference type="PROSITE" id="PS50030">
    <property type="entry name" value="UBA"/>
    <property type="match status" value="1"/>
</dbReference>
<evidence type="ECO:0000256" key="2">
    <source>
        <dbReference type="ARBA" id="ARBA00022763"/>
    </source>
</evidence>
<evidence type="ECO:0000256" key="3">
    <source>
        <dbReference type="ARBA" id="ARBA00023125"/>
    </source>
</evidence>
<dbReference type="Gene3D" id="1.10.150.20">
    <property type="entry name" value="5' to 3' exonuclease, C-terminal subdomain"/>
    <property type="match status" value="1"/>
</dbReference>
<keyword evidence="4 6" id="KW-0233">DNA recombination</keyword>
<dbReference type="SMART" id="SM00165">
    <property type="entry name" value="UBA"/>
    <property type="match status" value="1"/>
</dbReference>
<name>A0A0G1X512_9BACT</name>
<comment type="similarity">
    <text evidence="6">Belongs to the RuvA family.</text>
</comment>
<keyword evidence="8" id="KW-0067">ATP-binding</keyword>
<reference evidence="8 9" key="1">
    <citation type="journal article" date="2015" name="Nature">
        <title>rRNA introns, odd ribosomes, and small enigmatic genomes across a large radiation of phyla.</title>
        <authorList>
            <person name="Brown C.T."/>
            <person name="Hug L.A."/>
            <person name="Thomas B.C."/>
            <person name="Sharon I."/>
            <person name="Castelle C.J."/>
            <person name="Singh A."/>
            <person name="Wilkins M.J."/>
            <person name="Williams K.H."/>
            <person name="Banfield J.F."/>
        </authorList>
    </citation>
    <scope>NUCLEOTIDE SEQUENCE [LARGE SCALE GENOMIC DNA]</scope>
</reference>
<comment type="subunit">
    <text evidence="6">Homotetramer. Forms an RuvA(8)-RuvB(12)-Holliday junction (HJ) complex. HJ DNA is sandwiched between 2 RuvA tetramers; dsDNA enters through RuvA and exits via RuvB. An RuvB hexamer assembles on each DNA strand where it exits the tetramer. Each RuvB hexamer is contacted by two RuvA subunits (via domain III) on 2 adjacent RuvB subunits; this complex drives branch migration. In the full resolvosome a probable DNA-RuvA(4)-RuvB(12)-RuvC(2) complex forms which resolves the HJ.</text>
</comment>
<dbReference type="Proteomes" id="UP000034185">
    <property type="component" value="Unassembled WGS sequence"/>
</dbReference>
<dbReference type="InterPro" id="IPR000085">
    <property type="entry name" value="RuvA"/>
</dbReference>
<dbReference type="InterPro" id="IPR010994">
    <property type="entry name" value="RuvA_2-like"/>
</dbReference>
<accession>A0A0G1X512</accession>
<keyword evidence="3 6" id="KW-0238">DNA-binding</keyword>
<comment type="function">
    <text evidence="6">The RuvA-RuvB-RuvC complex processes Holliday junction (HJ) DNA during genetic recombination and DNA repair, while the RuvA-RuvB complex plays an important role in the rescue of blocked DNA replication forks via replication fork reversal (RFR). RuvA specifically binds to HJ cruciform DNA, conferring on it an open structure. The RuvB hexamer acts as an ATP-dependent pump, pulling dsDNA into and through the RuvAB complex. HJ branch migration allows RuvC to scan DNA until it finds its consensus sequence, where it cleaves and resolves the cruciform DNA.</text>
</comment>
<evidence type="ECO:0000259" key="7">
    <source>
        <dbReference type="PROSITE" id="PS50030"/>
    </source>
</evidence>
<evidence type="ECO:0000256" key="4">
    <source>
        <dbReference type="ARBA" id="ARBA00023172"/>
    </source>
</evidence>
<sequence length="194" mass="21235">MISRMIGYLEGEVYALRQGHCIILTGGVGYKVFCTKDTLARAKTGARMSVWTHLAVRETILDLYGFKSEEELRFFDLLLTISGIGPKSALAILDIATIETLRSAISGGNASYLTKVSGIGRKTAEKIVLELKDKVGTAELENARMLSGDQEALEAMRALGYSQVEARDALRKVPQNIERGSDRLREALRIVGGK</sequence>
<organism evidence="8 9">
    <name type="scientific">Candidatus Kaiserbacteria bacterium GW2011_GWB1_52_6</name>
    <dbReference type="NCBI Taxonomy" id="1618674"/>
    <lineage>
        <taxon>Bacteria</taxon>
        <taxon>Candidatus Kaiseribacteriota</taxon>
    </lineage>
</organism>
<dbReference type="Pfam" id="PF01330">
    <property type="entry name" value="RuvA_N"/>
    <property type="match status" value="1"/>
</dbReference>
<evidence type="ECO:0000256" key="5">
    <source>
        <dbReference type="ARBA" id="ARBA00023204"/>
    </source>
</evidence>
<keyword evidence="1 6" id="KW-0963">Cytoplasm</keyword>
<keyword evidence="8" id="KW-0378">Hydrolase</keyword>
<dbReference type="CDD" id="cd14332">
    <property type="entry name" value="UBA_RuvA_C"/>
    <property type="match status" value="1"/>
</dbReference>
<dbReference type="GO" id="GO:0005524">
    <property type="term" value="F:ATP binding"/>
    <property type="evidence" value="ECO:0007669"/>
    <property type="project" value="InterPro"/>
</dbReference>
<keyword evidence="5 6" id="KW-0234">DNA repair</keyword>
<dbReference type="GO" id="GO:0005737">
    <property type="term" value="C:cytoplasm"/>
    <property type="evidence" value="ECO:0007669"/>
    <property type="project" value="UniProtKB-SubCell"/>
</dbReference>
<dbReference type="Gene3D" id="1.10.8.10">
    <property type="entry name" value="DNA helicase RuvA subunit, C-terminal domain"/>
    <property type="match status" value="1"/>
</dbReference>
<dbReference type="SMART" id="SM00278">
    <property type="entry name" value="HhH1"/>
    <property type="match status" value="2"/>
</dbReference>
<dbReference type="InterPro" id="IPR013849">
    <property type="entry name" value="DNA_helicase_Holl-junc_RuvA_I"/>
</dbReference>
<dbReference type="InterPro" id="IPR003583">
    <property type="entry name" value="Hlx-hairpin-Hlx_DNA-bd_motif"/>
</dbReference>
<feature type="domain" description="UBA" evidence="7">
    <location>
        <begin position="147"/>
        <end position="187"/>
    </location>
</feature>
<dbReference type="SUPFAM" id="SSF47781">
    <property type="entry name" value="RuvA domain 2-like"/>
    <property type="match status" value="1"/>
</dbReference>
<dbReference type="HAMAP" id="MF_00031">
    <property type="entry name" value="DNA_HJ_migration_RuvA"/>
    <property type="match status" value="1"/>
</dbReference>
<keyword evidence="8" id="KW-0347">Helicase</keyword>
<dbReference type="PATRIC" id="fig|1618674.3.peg.696"/>
<proteinExistence type="inferred from homology"/>
<protein>
    <recommendedName>
        <fullName evidence="6">Holliday junction branch migration complex subunit RuvA</fullName>
    </recommendedName>
</protein>
<dbReference type="GO" id="GO:0000400">
    <property type="term" value="F:four-way junction DNA binding"/>
    <property type="evidence" value="ECO:0007669"/>
    <property type="project" value="UniProtKB-UniRule"/>
</dbReference>
<dbReference type="SUPFAM" id="SSF46929">
    <property type="entry name" value="DNA helicase RuvA subunit, C-terminal domain"/>
    <property type="match status" value="1"/>
</dbReference>
<dbReference type="Pfam" id="PF14520">
    <property type="entry name" value="HHH_5"/>
    <property type="match status" value="1"/>
</dbReference>
<feature type="region of interest" description="Domain III" evidence="6">
    <location>
        <begin position="150"/>
        <end position="194"/>
    </location>
</feature>